<evidence type="ECO:0000313" key="7">
    <source>
        <dbReference type="EMBL" id="KAA8649914.1"/>
    </source>
</evidence>
<feature type="transmembrane region" description="Helical" evidence="6">
    <location>
        <begin position="177"/>
        <end position="198"/>
    </location>
</feature>
<keyword evidence="4 6" id="KW-0472">Membrane</keyword>
<comment type="caution">
    <text evidence="7">The sequence shown here is derived from an EMBL/GenBank/DDBJ whole genome shotgun (WGS) entry which is preliminary data.</text>
</comment>
<organism evidence="7 8">
    <name type="scientific">Aspergillus tanneri</name>
    <dbReference type="NCBI Taxonomy" id="1220188"/>
    <lineage>
        <taxon>Eukaryota</taxon>
        <taxon>Fungi</taxon>
        <taxon>Dikarya</taxon>
        <taxon>Ascomycota</taxon>
        <taxon>Pezizomycotina</taxon>
        <taxon>Eurotiomycetes</taxon>
        <taxon>Eurotiomycetidae</taxon>
        <taxon>Eurotiales</taxon>
        <taxon>Aspergillaceae</taxon>
        <taxon>Aspergillus</taxon>
        <taxon>Aspergillus subgen. Circumdati</taxon>
    </lineage>
</organism>
<protein>
    <recommendedName>
        <fullName evidence="9">Mid2 domain-containing protein</fullName>
    </recommendedName>
</protein>
<reference evidence="7 8" key="1">
    <citation type="submission" date="2019-08" db="EMBL/GenBank/DDBJ databases">
        <title>The genome sequence of a newly discovered highly antifungal drug resistant Aspergillus species, Aspergillus tanneri NIH 1004.</title>
        <authorList>
            <person name="Mounaud S."/>
            <person name="Singh I."/>
            <person name="Joardar V."/>
            <person name="Pakala S."/>
            <person name="Pakala S."/>
            <person name="Venepally P."/>
            <person name="Chung J.K."/>
            <person name="Losada L."/>
            <person name="Nierman W.C."/>
        </authorList>
    </citation>
    <scope>NUCLEOTIDE SEQUENCE [LARGE SCALE GENOMIC DNA]</scope>
    <source>
        <strain evidence="7 8">NIH1004</strain>
    </source>
</reference>
<dbReference type="GO" id="GO:0016020">
    <property type="term" value="C:membrane"/>
    <property type="evidence" value="ECO:0007669"/>
    <property type="project" value="UniProtKB-SubCell"/>
</dbReference>
<dbReference type="OrthoDB" id="4499456at2759"/>
<dbReference type="PANTHER" id="PTHR15549">
    <property type="entry name" value="PAIRED IMMUNOGLOBULIN-LIKE TYPE 2 RECEPTOR"/>
    <property type="match status" value="1"/>
</dbReference>
<feature type="region of interest" description="Disordered" evidence="5">
    <location>
        <begin position="136"/>
        <end position="173"/>
    </location>
</feature>
<gene>
    <name evidence="7" type="ORF">ATNIH1004_002593</name>
</gene>
<dbReference type="InterPro" id="IPR051694">
    <property type="entry name" value="Immunoregulatory_rcpt-like"/>
</dbReference>
<keyword evidence="2 6" id="KW-0812">Transmembrane</keyword>
<dbReference type="RefSeq" id="XP_033429275.1">
    <property type="nucleotide sequence ID" value="XM_033567280.1"/>
</dbReference>
<evidence type="ECO:0000256" key="6">
    <source>
        <dbReference type="SAM" id="Phobius"/>
    </source>
</evidence>
<evidence type="ECO:0000313" key="8">
    <source>
        <dbReference type="Proteomes" id="UP000324241"/>
    </source>
</evidence>
<sequence length="340" mass="36835">MQTTPPPLTTTFTPAPTCFSDIYIWNNTQGLNCIVGEATQTCRFNSLGPPSTSACLPSGFNSSPQSYFSPGRLNLPDRKSWPWYSTQPCTYGASFAETWPWTSSTDGGWTTGTSTAVKGLNAFGISIRWQSTDFASTPTATSTSRSSPGATISADQTMSTSHATTETSSSLSTGSKAGIGVGVGVGALILIAITYVLFRQRRRQGAIVKNTNSKYLTMHKPARLLELQAREAANELDSGTYDGSDEPDEYDEAMGFCLFIDGEDNITRYSSLRFLRAVDQNSDDEDLGASWFFCDQDKESNMNPSGSGPNLTLSNILYLQEANGDIEFVRYAESPSGRIQ</sequence>
<evidence type="ECO:0000256" key="1">
    <source>
        <dbReference type="ARBA" id="ARBA00004167"/>
    </source>
</evidence>
<evidence type="ECO:0008006" key="9">
    <source>
        <dbReference type="Google" id="ProtNLM"/>
    </source>
</evidence>
<evidence type="ECO:0000256" key="2">
    <source>
        <dbReference type="ARBA" id="ARBA00022692"/>
    </source>
</evidence>
<comment type="subcellular location">
    <subcellularLocation>
        <location evidence="1">Membrane</location>
        <topology evidence="1">Single-pass membrane protein</topology>
    </subcellularLocation>
</comment>
<dbReference type="GO" id="GO:0071944">
    <property type="term" value="C:cell periphery"/>
    <property type="evidence" value="ECO:0007669"/>
    <property type="project" value="UniProtKB-ARBA"/>
</dbReference>
<evidence type="ECO:0000256" key="3">
    <source>
        <dbReference type="ARBA" id="ARBA00022989"/>
    </source>
</evidence>
<dbReference type="Proteomes" id="UP000324241">
    <property type="component" value="Unassembled WGS sequence"/>
</dbReference>
<dbReference type="GeneID" id="54325295"/>
<keyword evidence="3 6" id="KW-1133">Transmembrane helix</keyword>
<dbReference type="EMBL" id="QUQM01000001">
    <property type="protein sequence ID" value="KAA8649914.1"/>
    <property type="molecule type" value="Genomic_DNA"/>
</dbReference>
<accession>A0A5M9MX33</accession>
<dbReference type="AlphaFoldDB" id="A0A5M9MX33"/>
<name>A0A5M9MX33_9EURO</name>
<proteinExistence type="predicted"/>
<evidence type="ECO:0000256" key="4">
    <source>
        <dbReference type="ARBA" id="ARBA00023136"/>
    </source>
</evidence>
<evidence type="ECO:0000256" key="5">
    <source>
        <dbReference type="SAM" id="MobiDB-lite"/>
    </source>
</evidence>